<dbReference type="EMBL" id="NKHZ01000081">
    <property type="protein sequence ID" value="PNS15020.1"/>
    <property type="molecule type" value="Genomic_DNA"/>
</dbReference>
<dbReference type="OrthoDB" id="4991875at2759"/>
<evidence type="ECO:0000313" key="4">
    <source>
        <dbReference type="Proteomes" id="UP000243797"/>
    </source>
</evidence>
<gene>
    <name evidence="3" type="ORF">CAC42_2249</name>
</gene>
<feature type="signal peptide" evidence="2">
    <location>
        <begin position="1"/>
        <end position="16"/>
    </location>
</feature>
<keyword evidence="4" id="KW-1185">Reference proteome</keyword>
<evidence type="ECO:0000256" key="2">
    <source>
        <dbReference type="SAM" id="SignalP"/>
    </source>
</evidence>
<feature type="chain" id="PRO_5014400862" evidence="2">
    <location>
        <begin position="17"/>
        <end position="257"/>
    </location>
</feature>
<proteinExistence type="predicted"/>
<feature type="region of interest" description="Disordered" evidence="1">
    <location>
        <begin position="48"/>
        <end position="82"/>
    </location>
</feature>
<dbReference type="AlphaFoldDB" id="A0A2K1QJE3"/>
<dbReference type="InParanoid" id="A0A2K1QJE3"/>
<evidence type="ECO:0000256" key="1">
    <source>
        <dbReference type="SAM" id="MobiDB-lite"/>
    </source>
</evidence>
<sequence length="257" mass="25863">MRLTTLLPLFAATVMGQTTTNSSDLLDSFSSSLSSAISSATNTISSLSSLSTFSDDDTTTSSTRSVTRLTATRSSTATSNSNEPTMTIYGLNNLVNTYAASVVSANQAATTYAVVCSSGAFLCPTGVTFQMTQAPSSLQLHNVVTTLGITVTESYSCAIGGTTSASCLYSVSGSGGGRSTKTTLATSYTGRLPYATIVITAGQEILAAASTVPAPTSASASQGAAGRISVLGQGAERGMWYGLLGAMGVVGVLAVAL</sequence>
<dbReference type="STRING" id="2082308.A0A2K1QJE3"/>
<evidence type="ECO:0000313" key="3">
    <source>
        <dbReference type="EMBL" id="PNS15020.1"/>
    </source>
</evidence>
<dbReference type="Proteomes" id="UP000243797">
    <property type="component" value="Unassembled WGS sequence"/>
</dbReference>
<keyword evidence="2" id="KW-0732">Signal</keyword>
<organism evidence="3 4">
    <name type="scientific">Sphaceloma murrayae</name>
    <dbReference type="NCBI Taxonomy" id="2082308"/>
    <lineage>
        <taxon>Eukaryota</taxon>
        <taxon>Fungi</taxon>
        <taxon>Dikarya</taxon>
        <taxon>Ascomycota</taxon>
        <taxon>Pezizomycotina</taxon>
        <taxon>Dothideomycetes</taxon>
        <taxon>Dothideomycetidae</taxon>
        <taxon>Myriangiales</taxon>
        <taxon>Elsinoaceae</taxon>
        <taxon>Sphaceloma</taxon>
    </lineage>
</organism>
<comment type="caution">
    <text evidence="3">The sequence shown here is derived from an EMBL/GenBank/DDBJ whole genome shotgun (WGS) entry which is preliminary data.</text>
</comment>
<reference evidence="3 4" key="1">
    <citation type="submission" date="2017-06" db="EMBL/GenBank/DDBJ databases">
        <title>Draft genome sequence of a variant of Elsinoe murrayae.</title>
        <authorList>
            <person name="Cheng Q."/>
        </authorList>
    </citation>
    <scope>NUCLEOTIDE SEQUENCE [LARGE SCALE GENOMIC DNA]</scope>
    <source>
        <strain evidence="3 4">CQ-2017a</strain>
    </source>
</reference>
<accession>A0A2K1QJE3</accession>
<name>A0A2K1QJE3_9PEZI</name>
<protein>
    <submittedName>
        <fullName evidence="3">Uncharacterized protein</fullName>
    </submittedName>
</protein>